<dbReference type="EMBL" id="JAOPKB010000015">
    <property type="protein sequence ID" value="MCU4974987.1"/>
    <property type="molecule type" value="Genomic_DNA"/>
</dbReference>
<comment type="caution">
    <text evidence="1">The sequence shown here is derived from an EMBL/GenBank/DDBJ whole genome shotgun (WGS) entry which is preliminary data.</text>
</comment>
<evidence type="ECO:0000313" key="1">
    <source>
        <dbReference type="EMBL" id="MCU4974987.1"/>
    </source>
</evidence>
<dbReference type="Pfam" id="PF02348">
    <property type="entry name" value="CTP_transf_3"/>
    <property type="match status" value="1"/>
</dbReference>
<organism evidence="1 2">
    <name type="scientific">Natronoglomus mannanivorans</name>
    <dbReference type="NCBI Taxonomy" id="2979990"/>
    <lineage>
        <taxon>Archaea</taxon>
        <taxon>Methanobacteriati</taxon>
        <taxon>Methanobacteriota</taxon>
        <taxon>Stenosarchaea group</taxon>
        <taxon>Halobacteria</taxon>
        <taxon>Halobacteriales</taxon>
        <taxon>Natrialbaceae</taxon>
        <taxon>Natronoglomus</taxon>
    </lineage>
</organism>
<dbReference type="Proteomes" id="UP001320972">
    <property type="component" value="Unassembled WGS sequence"/>
</dbReference>
<gene>
    <name evidence="1" type="ORF">OB955_19935</name>
</gene>
<dbReference type="SUPFAM" id="SSF53448">
    <property type="entry name" value="Nucleotide-diphospho-sugar transferases"/>
    <property type="match status" value="1"/>
</dbReference>
<keyword evidence="2" id="KW-1185">Reference proteome</keyword>
<accession>A0ABT2QJ77</accession>
<reference evidence="1 2" key="1">
    <citation type="submission" date="2022-09" db="EMBL/GenBank/DDBJ databases">
        <title>Enrichment on poylsaccharides allowed isolation of novel metabolic and taxonomic groups of Haloarchaea.</title>
        <authorList>
            <person name="Sorokin D.Y."/>
            <person name="Elcheninov A.G."/>
            <person name="Khizhniak T.V."/>
            <person name="Kolganova T.V."/>
            <person name="Kublanov I.V."/>
        </authorList>
    </citation>
    <scope>NUCLEOTIDE SEQUENCE [LARGE SCALE GENOMIC DNA]</scope>
    <source>
        <strain evidence="1 2">AArc-m2/3/4</strain>
    </source>
</reference>
<evidence type="ECO:0000313" key="2">
    <source>
        <dbReference type="Proteomes" id="UP001320972"/>
    </source>
</evidence>
<sequence>MDGKTEQESRLTGIEVVEPRGEIRGSETDVLERFERAVERYDTDVLVRVTADCPLLSPAVLDRVVEHLDEATADYSLNILDRTFPRGLDVEAFTATSFATVCEEATEPHHREHVTPYYHEQAERFEHVSVTSKEVFGESWLQD</sequence>
<name>A0ABT2QJ77_9EURY</name>
<protein>
    <submittedName>
        <fullName evidence="1">Uncharacterized protein</fullName>
    </submittedName>
</protein>
<proteinExistence type="predicted"/>
<dbReference type="RefSeq" id="WP_338008866.1">
    <property type="nucleotide sequence ID" value="NZ_JAOPKB010000015.1"/>
</dbReference>
<dbReference type="InterPro" id="IPR003329">
    <property type="entry name" value="Cytidylyl_trans"/>
</dbReference>
<dbReference type="Gene3D" id="3.90.550.10">
    <property type="entry name" value="Spore Coat Polysaccharide Biosynthesis Protein SpsA, Chain A"/>
    <property type="match status" value="1"/>
</dbReference>
<dbReference type="InterPro" id="IPR029044">
    <property type="entry name" value="Nucleotide-diphossugar_trans"/>
</dbReference>